<comment type="subcellular location">
    <subcellularLocation>
        <location evidence="1">Membrane</location>
        <topology evidence="1">Multi-pass membrane protein</topology>
    </subcellularLocation>
</comment>
<dbReference type="NCBIfam" id="TIGR01297">
    <property type="entry name" value="CDF"/>
    <property type="match status" value="1"/>
</dbReference>
<dbReference type="Pfam" id="PF16916">
    <property type="entry name" value="ZT_dimer"/>
    <property type="match status" value="1"/>
</dbReference>
<dbReference type="GO" id="GO:0016020">
    <property type="term" value="C:membrane"/>
    <property type="evidence" value="ECO:0007669"/>
    <property type="project" value="UniProtKB-SubCell"/>
</dbReference>
<evidence type="ECO:0000259" key="8">
    <source>
        <dbReference type="Pfam" id="PF01545"/>
    </source>
</evidence>
<keyword evidence="3" id="KW-0813">Transport</keyword>
<gene>
    <name evidence="10" type="ORF">HZF06_11460</name>
</gene>
<dbReference type="InterPro" id="IPR058533">
    <property type="entry name" value="Cation_efflux_TM"/>
</dbReference>
<dbReference type="FunFam" id="1.20.1510.10:FF:000006">
    <property type="entry name" value="Divalent cation efflux transporter"/>
    <property type="match status" value="1"/>
</dbReference>
<dbReference type="RefSeq" id="WP_021801955.1">
    <property type="nucleotide sequence ID" value="NZ_CP059378.1"/>
</dbReference>
<evidence type="ECO:0000256" key="1">
    <source>
        <dbReference type="ARBA" id="ARBA00004141"/>
    </source>
</evidence>
<evidence type="ECO:0000256" key="2">
    <source>
        <dbReference type="ARBA" id="ARBA00008114"/>
    </source>
</evidence>
<dbReference type="EMBL" id="CP059378">
    <property type="protein sequence ID" value="QLY82172.1"/>
    <property type="molecule type" value="Genomic_DNA"/>
</dbReference>
<dbReference type="PANTHER" id="PTHR43840">
    <property type="entry name" value="MITOCHONDRIAL METAL TRANSPORTER 1-RELATED"/>
    <property type="match status" value="1"/>
</dbReference>
<keyword evidence="4 7" id="KW-0812">Transmembrane</keyword>
<keyword evidence="5 7" id="KW-1133">Transmembrane helix</keyword>
<feature type="domain" description="Cation efflux protein cytoplasmic" evidence="9">
    <location>
        <begin position="209"/>
        <end position="286"/>
    </location>
</feature>
<evidence type="ECO:0000313" key="11">
    <source>
        <dbReference type="Proteomes" id="UP000512286"/>
    </source>
</evidence>
<dbReference type="GO" id="GO:0008324">
    <property type="term" value="F:monoatomic cation transmembrane transporter activity"/>
    <property type="evidence" value="ECO:0007669"/>
    <property type="project" value="InterPro"/>
</dbReference>
<accession>A0A7D6VY60</accession>
<dbReference type="InterPro" id="IPR036837">
    <property type="entry name" value="Cation_efflux_CTD_sf"/>
</dbReference>
<dbReference type="InterPro" id="IPR002524">
    <property type="entry name" value="Cation_efflux"/>
</dbReference>
<dbReference type="Proteomes" id="UP000512286">
    <property type="component" value="Chromosome"/>
</dbReference>
<dbReference type="KEGG" id="cint:HZF06_11460"/>
<dbReference type="Gene3D" id="1.20.1510.10">
    <property type="entry name" value="Cation efflux protein transmembrane domain"/>
    <property type="match status" value="1"/>
</dbReference>
<dbReference type="InterPro" id="IPR027469">
    <property type="entry name" value="Cation_efflux_TMD_sf"/>
</dbReference>
<dbReference type="AlphaFoldDB" id="A0A7D6VY60"/>
<dbReference type="InterPro" id="IPR050291">
    <property type="entry name" value="CDF_Transporter"/>
</dbReference>
<evidence type="ECO:0000256" key="7">
    <source>
        <dbReference type="SAM" id="Phobius"/>
    </source>
</evidence>
<comment type="similarity">
    <text evidence="2">Belongs to the cation diffusion facilitator (CDF) transporter (TC 2.A.4) family.</text>
</comment>
<evidence type="ECO:0000256" key="5">
    <source>
        <dbReference type="ARBA" id="ARBA00022989"/>
    </source>
</evidence>
<evidence type="ECO:0000256" key="3">
    <source>
        <dbReference type="ARBA" id="ARBA00022448"/>
    </source>
</evidence>
<organism evidence="10 11">
    <name type="scientific">Clostridium intestinale</name>
    <dbReference type="NCBI Taxonomy" id="36845"/>
    <lineage>
        <taxon>Bacteria</taxon>
        <taxon>Bacillati</taxon>
        <taxon>Bacillota</taxon>
        <taxon>Clostridia</taxon>
        <taxon>Eubacteriales</taxon>
        <taxon>Clostridiaceae</taxon>
        <taxon>Clostridium</taxon>
    </lineage>
</organism>
<dbReference type="InterPro" id="IPR027470">
    <property type="entry name" value="Cation_efflux_CTD"/>
</dbReference>
<evidence type="ECO:0000259" key="9">
    <source>
        <dbReference type="Pfam" id="PF16916"/>
    </source>
</evidence>
<dbReference type="PANTHER" id="PTHR43840:SF15">
    <property type="entry name" value="MITOCHONDRIAL METAL TRANSPORTER 1-RELATED"/>
    <property type="match status" value="1"/>
</dbReference>
<evidence type="ECO:0000256" key="4">
    <source>
        <dbReference type="ARBA" id="ARBA00022692"/>
    </source>
</evidence>
<feature type="domain" description="Cation efflux protein transmembrane" evidence="8">
    <location>
        <begin position="12"/>
        <end position="204"/>
    </location>
</feature>
<evidence type="ECO:0000313" key="10">
    <source>
        <dbReference type="EMBL" id="QLY82172.1"/>
    </source>
</evidence>
<dbReference type="Pfam" id="PF01545">
    <property type="entry name" value="Cation_efflux"/>
    <property type="match status" value="1"/>
</dbReference>
<dbReference type="Gene3D" id="3.30.70.1350">
    <property type="entry name" value="Cation efflux protein, cytoplasmic domain"/>
    <property type="match status" value="1"/>
</dbReference>
<reference evidence="10 11" key="1">
    <citation type="submission" date="2020-07" db="EMBL/GenBank/DDBJ databases">
        <title>Electron transfer.</title>
        <authorList>
            <person name="Huang L."/>
            <person name="Liu X."/>
            <person name="Zhou S."/>
        </authorList>
    </citation>
    <scope>NUCLEOTIDE SEQUENCE [LARGE SCALE GENOMIC DNA]</scope>
    <source>
        <strain evidence="10 11">Lx1</strain>
    </source>
</reference>
<sequence>MEDYKLGTKVSVITMIINLLLSILKLIAGIIGRSSAMIADSVHSASDVFTTVIVIVGLKISSKKADREHPYGHERLESISAKLISEALILVGLAIGYKSALNLYNGNLVIPGRVALFAALLSIVVKEGMYWYTIITARKIRSISMEGDAWHHRSDAFSSIGTFIGILGARFGYTFLDPLAGIIVSLLIIKVGIDLYKRAVKELIDSAADDEVINKIKNNVLSISRVKEIKNLKTRIFGNKIYVDIEVYVNEELSVREGHDIAELVENSIEKEIDTVKHCMVHIEPFFEESKLI</sequence>
<evidence type="ECO:0000256" key="6">
    <source>
        <dbReference type="ARBA" id="ARBA00023136"/>
    </source>
</evidence>
<feature type="transmembrane region" description="Helical" evidence="7">
    <location>
        <begin position="12"/>
        <end position="31"/>
    </location>
</feature>
<dbReference type="SUPFAM" id="SSF161111">
    <property type="entry name" value="Cation efflux protein transmembrane domain-like"/>
    <property type="match status" value="1"/>
</dbReference>
<name>A0A7D6VY60_9CLOT</name>
<keyword evidence="6 7" id="KW-0472">Membrane</keyword>
<proteinExistence type="inferred from homology"/>
<protein>
    <submittedName>
        <fullName evidence="10">Cation transporter</fullName>
    </submittedName>
</protein>
<dbReference type="SUPFAM" id="SSF160240">
    <property type="entry name" value="Cation efflux protein cytoplasmic domain-like"/>
    <property type="match status" value="1"/>
</dbReference>